<dbReference type="Pfam" id="PF00583">
    <property type="entry name" value="Acetyltransf_1"/>
    <property type="match status" value="1"/>
</dbReference>
<dbReference type="CDD" id="cd04301">
    <property type="entry name" value="NAT_SF"/>
    <property type="match status" value="1"/>
</dbReference>
<dbReference type="Proteomes" id="UP000654670">
    <property type="component" value="Unassembled WGS sequence"/>
</dbReference>
<dbReference type="SUPFAM" id="SSF55729">
    <property type="entry name" value="Acyl-CoA N-acyltransferases (Nat)"/>
    <property type="match status" value="1"/>
</dbReference>
<reference evidence="2" key="1">
    <citation type="journal article" date="2014" name="Int. J. Syst. Evol. Microbiol.">
        <title>Complete genome sequence of Corynebacterium casei LMG S-19264T (=DSM 44701T), isolated from a smear-ripened cheese.</title>
        <authorList>
            <consortium name="US DOE Joint Genome Institute (JGI-PGF)"/>
            <person name="Walter F."/>
            <person name="Albersmeier A."/>
            <person name="Kalinowski J."/>
            <person name="Ruckert C."/>
        </authorList>
    </citation>
    <scope>NUCLEOTIDE SEQUENCE</scope>
    <source>
        <strain evidence="2">JCM 15325</strain>
    </source>
</reference>
<name>A0A917W3W4_9BACL</name>
<dbReference type="InterPro" id="IPR039143">
    <property type="entry name" value="GNPNAT1-like"/>
</dbReference>
<dbReference type="PROSITE" id="PS51186">
    <property type="entry name" value="GNAT"/>
    <property type="match status" value="1"/>
</dbReference>
<dbReference type="EMBL" id="BMOK01000012">
    <property type="protein sequence ID" value="GGL59953.1"/>
    <property type="molecule type" value="Genomic_DNA"/>
</dbReference>
<organism evidence="2 3">
    <name type="scientific">Sporolactobacillus putidus</name>
    <dbReference type="NCBI Taxonomy" id="492735"/>
    <lineage>
        <taxon>Bacteria</taxon>
        <taxon>Bacillati</taxon>
        <taxon>Bacillota</taxon>
        <taxon>Bacilli</taxon>
        <taxon>Bacillales</taxon>
        <taxon>Sporolactobacillaceae</taxon>
        <taxon>Sporolactobacillus</taxon>
    </lineage>
</organism>
<evidence type="ECO:0000313" key="3">
    <source>
        <dbReference type="Proteomes" id="UP000654670"/>
    </source>
</evidence>
<dbReference type="InterPro" id="IPR016181">
    <property type="entry name" value="Acyl_CoA_acyltransferase"/>
</dbReference>
<sequence length="187" mass="21912">MIRFEELTEKDAAIYRALRLEALHENPEAFASEYDVEIHDSLSDFEERLSRDHAITIGAFDQDRLVGIVTLVKETLPKMRHRATLEAVYVKPECRGRRISGRMIEKLMEIVKEEGVVRKFYLFVMTSNTQAIKAYKKMGFFIYGEDREAMKEGDRYVDEYLMTKFIDQQQANTEPLEVSRERGSERT</sequence>
<dbReference type="RefSeq" id="WP_188803838.1">
    <property type="nucleotide sequence ID" value="NZ_BMOK01000012.1"/>
</dbReference>
<reference evidence="2" key="2">
    <citation type="submission" date="2020-09" db="EMBL/GenBank/DDBJ databases">
        <authorList>
            <person name="Sun Q."/>
            <person name="Ohkuma M."/>
        </authorList>
    </citation>
    <scope>NUCLEOTIDE SEQUENCE</scope>
    <source>
        <strain evidence="2">JCM 15325</strain>
    </source>
</reference>
<gene>
    <name evidence="2" type="ORF">GCM10007968_24900</name>
</gene>
<evidence type="ECO:0000259" key="1">
    <source>
        <dbReference type="PROSITE" id="PS51186"/>
    </source>
</evidence>
<dbReference type="InterPro" id="IPR000182">
    <property type="entry name" value="GNAT_dom"/>
</dbReference>
<evidence type="ECO:0000313" key="2">
    <source>
        <dbReference type="EMBL" id="GGL59953.1"/>
    </source>
</evidence>
<dbReference type="AlphaFoldDB" id="A0A917W3W4"/>
<dbReference type="PANTHER" id="PTHR13355">
    <property type="entry name" value="GLUCOSAMINE 6-PHOSPHATE N-ACETYLTRANSFERASE"/>
    <property type="match status" value="1"/>
</dbReference>
<comment type="caution">
    <text evidence="2">The sequence shown here is derived from an EMBL/GenBank/DDBJ whole genome shotgun (WGS) entry which is preliminary data.</text>
</comment>
<keyword evidence="3" id="KW-1185">Reference proteome</keyword>
<dbReference type="GO" id="GO:0008080">
    <property type="term" value="F:N-acetyltransferase activity"/>
    <property type="evidence" value="ECO:0007669"/>
    <property type="project" value="TreeGrafter"/>
</dbReference>
<accession>A0A917W3W4</accession>
<feature type="domain" description="N-acetyltransferase" evidence="1">
    <location>
        <begin position="2"/>
        <end position="167"/>
    </location>
</feature>
<dbReference type="Gene3D" id="3.40.630.30">
    <property type="match status" value="1"/>
</dbReference>
<proteinExistence type="predicted"/>
<protein>
    <submittedName>
        <fullName evidence="2">N-acetyltransferase</fullName>
    </submittedName>
</protein>